<keyword evidence="1" id="KW-0472">Membrane</keyword>
<dbReference type="Proteomes" id="UP000247409">
    <property type="component" value="Unassembled WGS sequence"/>
</dbReference>
<organism evidence="2 3">
    <name type="scientific">Gracilariopsis chorda</name>
    <dbReference type="NCBI Taxonomy" id="448386"/>
    <lineage>
        <taxon>Eukaryota</taxon>
        <taxon>Rhodophyta</taxon>
        <taxon>Florideophyceae</taxon>
        <taxon>Rhodymeniophycidae</taxon>
        <taxon>Gracilariales</taxon>
        <taxon>Gracilariaceae</taxon>
        <taxon>Gracilariopsis</taxon>
    </lineage>
</organism>
<protein>
    <submittedName>
        <fullName evidence="2">Uncharacterized protein</fullName>
    </submittedName>
</protein>
<name>A0A2V3IIB5_9FLOR</name>
<keyword evidence="3" id="KW-1185">Reference proteome</keyword>
<dbReference type="OrthoDB" id="2946at2759"/>
<sequence>MAALTGVFNNTWAVAAGACVLALPLAKKRNVRGVRANIWTSKGLNAELGYKTEPMYCRLCGGSGQRPCTVCNETGSLARGGFARKNTVRVSSMVGTKWTSVSAIDGKWRHFLCVGKKGRNARDGVAVLSSTCGPVQNRIKVEVPVSELKNRGVWEGGWTTLKDIRGGVVAGTRCSACRGERTVPCPRCDGLGQVGL</sequence>
<feature type="transmembrane region" description="Helical" evidence="1">
    <location>
        <begin position="6"/>
        <end position="26"/>
    </location>
</feature>
<dbReference type="EMBL" id="NBIV01000193">
    <property type="protein sequence ID" value="PXF41811.1"/>
    <property type="molecule type" value="Genomic_DNA"/>
</dbReference>
<accession>A0A2V3IIB5</accession>
<dbReference type="NCBIfam" id="TIGR02450">
    <property type="entry name" value="TIGR02450 family Trp-rich protein"/>
    <property type="match status" value="1"/>
</dbReference>
<comment type="caution">
    <text evidence="2">The sequence shown here is derived from an EMBL/GenBank/DDBJ whole genome shotgun (WGS) entry which is preliminary data.</text>
</comment>
<reference evidence="2 3" key="1">
    <citation type="journal article" date="2018" name="Mol. Biol. Evol.">
        <title>Analysis of the draft genome of the red seaweed Gracilariopsis chorda provides insights into genome size evolution in Rhodophyta.</title>
        <authorList>
            <person name="Lee J."/>
            <person name="Yang E.C."/>
            <person name="Graf L."/>
            <person name="Yang J.H."/>
            <person name="Qiu H."/>
            <person name="Zel Zion U."/>
            <person name="Chan C.X."/>
            <person name="Stephens T.G."/>
            <person name="Weber A.P.M."/>
            <person name="Boo G.H."/>
            <person name="Boo S.M."/>
            <person name="Kim K.M."/>
            <person name="Shin Y."/>
            <person name="Jung M."/>
            <person name="Lee S.J."/>
            <person name="Yim H.S."/>
            <person name="Lee J.H."/>
            <person name="Bhattacharya D."/>
            <person name="Yoon H.S."/>
        </authorList>
    </citation>
    <scope>NUCLEOTIDE SEQUENCE [LARGE SCALE GENOMIC DNA]</scope>
    <source>
        <strain evidence="2 3">SKKU-2015</strain>
        <tissue evidence="2">Whole body</tissue>
    </source>
</reference>
<proteinExistence type="predicted"/>
<dbReference type="Pfam" id="PF09493">
    <property type="entry name" value="DUF2389"/>
    <property type="match status" value="1"/>
</dbReference>
<keyword evidence="1" id="KW-1133">Transmembrane helix</keyword>
<keyword evidence="1" id="KW-0812">Transmembrane</keyword>
<dbReference type="AlphaFoldDB" id="A0A2V3IIB5"/>
<dbReference type="InterPro" id="IPR012663">
    <property type="entry name" value="CHP02450_Tryp"/>
</dbReference>
<evidence type="ECO:0000313" key="3">
    <source>
        <dbReference type="Proteomes" id="UP000247409"/>
    </source>
</evidence>
<gene>
    <name evidence="2" type="ORF">BWQ96_08459</name>
</gene>
<evidence type="ECO:0000256" key="1">
    <source>
        <dbReference type="SAM" id="Phobius"/>
    </source>
</evidence>
<evidence type="ECO:0000313" key="2">
    <source>
        <dbReference type="EMBL" id="PXF41811.1"/>
    </source>
</evidence>